<sequence>MSKQTGPSQNTRGKKKHAVMDNAAENNEPRKELQKIITEGIKDSLPMIFTELEKRQADRIYVQPSVPQSIHYRQTRTVTQSKPVTLEPKGSYLTNLRRSKEKNITITLLKMRDCKPFNFSRKEGGIATLRWIAKTECLGYQQVCRGRQCFIRLQFIQGSSLRMVEQDCYC</sequence>
<dbReference type="EMBL" id="CM042029">
    <property type="protein sequence ID" value="KAI3794889.1"/>
    <property type="molecule type" value="Genomic_DNA"/>
</dbReference>
<reference evidence="1 2" key="2">
    <citation type="journal article" date="2022" name="Mol. Ecol. Resour.">
        <title>The genomes of chicory, endive, great burdock and yacon provide insights into Asteraceae paleo-polyploidization history and plant inulin production.</title>
        <authorList>
            <person name="Fan W."/>
            <person name="Wang S."/>
            <person name="Wang H."/>
            <person name="Wang A."/>
            <person name="Jiang F."/>
            <person name="Liu H."/>
            <person name="Zhao H."/>
            <person name="Xu D."/>
            <person name="Zhang Y."/>
        </authorList>
    </citation>
    <scope>NUCLEOTIDE SEQUENCE [LARGE SCALE GENOMIC DNA]</scope>
    <source>
        <strain evidence="2">cv. Yunnan</strain>
        <tissue evidence="1">Leaves</tissue>
    </source>
</reference>
<evidence type="ECO:0000313" key="1">
    <source>
        <dbReference type="EMBL" id="KAI3794889.1"/>
    </source>
</evidence>
<evidence type="ECO:0000313" key="2">
    <source>
        <dbReference type="Proteomes" id="UP001056120"/>
    </source>
</evidence>
<name>A0ACB9HG70_9ASTR</name>
<protein>
    <submittedName>
        <fullName evidence="1">Uncharacterized protein</fullName>
    </submittedName>
</protein>
<dbReference type="Proteomes" id="UP001056120">
    <property type="component" value="Linkage Group LG12"/>
</dbReference>
<accession>A0ACB9HG70</accession>
<reference evidence="2" key="1">
    <citation type="journal article" date="2022" name="Mol. Ecol. Resour.">
        <title>The genomes of chicory, endive, great burdock and yacon provide insights into Asteraceae palaeo-polyploidization history and plant inulin production.</title>
        <authorList>
            <person name="Fan W."/>
            <person name="Wang S."/>
            <person name="Wang H."/>
            <person name="Wang A."/>
            <person name="Jiang F."/>
            <person name="Liu H."/>
            <person name="Zhao H."/>
            <person name="Xu D."/>
            <person name="Zhang Y."/>
        </authorList>
    </citation>
    <scope>NUCLEOTIDE SEQUENCE [LARGE SCALE GENOMIC DNA]</scope>
    <source>
        <strain evidence="2">cv. Yunnan</strain>
    </source>
</reference>
<keyword evidence="2" id="KW-1185">Reference proteome</keyword>
<proteinExistence type="predicted"/>
<organism evidence="1 2">
    <name type="scientific">Smallanthus sonchifolius</name>
    <dbReference type="NCBI Taxonomy" id="185202"/>
    <lineage>
        <taxon>Eukaryota</taxon>
        <taxon>Viridiplantae</taxon>
        <taxon>Streptophyta</taxon>
        <taxon>Embryophyta</taxon>
        <taxon>Tracheophyta</taxon>
        <taxon>Spermatophyta</taxon>
        <taxon>Magnoliopsida</taxon>
        <taxon>eudicotyledons</taxon>
        <taxon>Gunneridae</taxon>
        <taxon>Pentapetalae</taxon>
        <taxon>asterids</taxon>
        <taxon>campanulids</taxon>
        <taxon>Asterales</taxon>
        <taxon>Asteraceae</taxon>
        <taxon>Asteroideae</taxon>
        <taxon>Heliantheae alliance</taxon>
        <taxon>Millerieae</taxon>
        <taxon>Smallanthus</taxon>
    </lineage>
</organism>
<comment type="caution">
    <text evidence="1">The sequence shown here is derived from an EMBL/GenBank/DDBJ whole genome shotgun (WGS) entry which is preliminary data.</text>
</comment>
<gene>
    <name evidence="1" type="ORF">L1987_37530</name>
</gene>